<dbReference type="SUPFAM" id="SSF102405">
    <property type="entry name" value="MCP/YpsA-like"/>
    <property type="match status" value="1"/>
</dbReference>
<protein>
    <submittedName>
        <fullName evidence="4">DNA-protecting protein DprA</fullName>
    </submittedName>
</protein>
<dbReference type="GO" id="GO:0009294">
    <property type="term" value="P:DNA-mediated transformation"/>
    <property type="evidence" value="ECO:0007669"/>
    <property type="project" value="InterPro"/>
</dbReference>
<dbReference type="PANTHER" id="PTHR43022">
    <property type="entry name" value="PROTEIN SMF"/>
    <property type="match status" value="1"/>
</dbReference>
<proteinExistence type="inferred from homology"/>
<dbReference type="EMBL" id="CP025570">
    <property type="protein sequence ID" value="AZZ39209.1"/>
    <property type="molecule type" value="Genomic_DNA"/>
</dbReference>
<dbReference type="PANTHER" id="PTHR43022:SF1">
    <property type="entry name" value="PROTEIN SMF"/>
    <property type="match status" value="1"/>
</dbReference>
<comment type="similarity">
    <text evidence="1">Belongs to the DprA/Smf family.</text>
</comment>
<dbReference type="InterPro" id="IPR057666">
    <property type="entry name" value="DrpA_SLOG"/>
</dbReference>
<evidence type="ECO:0000313" key="4">
    <source>
        <dbReference type="EMBL" id="AZZ39209.1"/>
    </source>
</evidence>
<evidence type="ECO:0000256" key="1">
    <source>
        <dbReference type="ARBA" id="ARBA00006525"/>
    </source>
</evidence>
<feature type="domain" description="Smf/DprA SLOG" evidence="3">
    <location>
        <begin position="104"/>
        <end position="329"/>
    </location>
</feature>
<name>A0A3Q9UKG3_9ACTN</name>
<dbReference type="Gene3D" id="3.40.50.450">
    <property type="match status" value="1"/>
</dbReference>
<evidence type="ECO:0000313" key="5">
    <source>
        <dbReference type="Proteomes" id="UP000285875"/>
    </source>
</evidence>
<accession>A0A3Q9UKG3</accession>
<feature type="region of interest" description="Disordered" evidence="2">
    <location>
        <begin position="1"/>
        <end position="32"/>
    </location>
</feature>
<reference evidence="5" key="1">
    <citation type="submission" date="2017-12" db="EMBL/GenBank/DDBJ databases">
        <title>Whole genome sequencing of Acidipropionibacterium jensenii strains JS279 and JS280.</title>
        <authorList>
            <person name="Deptula P."/>
            <person name="Laine P."/>
            <person name="Smolander O.-P."/>
            <person name="Paulin L."/>
            <person name="Auvinen P."/>
            <person name="Varmanen P."/>
        </authorList>
    </citation>
    <scope>NUCLEOTIDE SEQUENCE [LARGE SCALE GENOMIC DNA]</scope>
    <source>
        <strain evidence="5">JS280</strain>
    </source>
</reference>
<feature type="region of interest" description="Disordered" evidence="2">
    <location>
        <begin position="396"/>
        <end position="415"/>
    </location>
</feature>
<dbReference type="InterPro" id="IPR003488">
    <property type="entry name" value="DprA"/>
</dbReference>
<evidence type="ECO:0000259" key="3">
    <source>
        <dbReference type="Pfam" id="PF02481"/>
    </source>
</evidence>
<evidence type="ECO:0000256" key="2">
    <source>
        <dbReference type="SAM" id="MobiDB-lite"/>
    </source>
</evidence>
<dbReference type="NCBIfam" id="TIGR00732">
    <property type="entry name" value="dprA"/>
    <property type="match status" value="1"/>
</dbReference>
<dbReference type="Proteomes" id="UP000285875">
    <property type="component" value="Chromosome"/>
</dbReference>
<dbReference type="AlphaFoldDB" id="A0A3Q9UKG3"/>
<dbReference type="Pfam" id="PF02481">
    <property type="entry name" value="DNA_processg_A"/>
    <property type="match status" value="1"/>
</dbReference>
<dbReference type="KEGG" id="aji:C0Z10_04965"/>
<gene>
    <name evidence="4" type="primary">dprA</name>
    <name evidence="4" type="ORF">C0Z10_04965</name>
</gene>
<sequence>MDVGRPGRHGPDRHQPATRRHGAETSGDMMTSGEWTQERVARAALSAVSEPASPALAEGLQRWTGVELWHRVRDGQQYPSWQARARTLQLQQLVERAQTLGIRFIIPGDPQWPARLDDLAGGPTHEGMAGAPAGLWLRGPLDLALVTDRAVGIVGSRAATGYGQDVAMDLAHDLARRRVGQPDPWTVISGGAYGIDVAAHRGALAANGMTVCVQAGGLDQLYPRGNVGVLEQILAEGLMVSERPPGAHPTRPGFLARNRLIAAVSMGVVVVEASRRSGALSTANWAEKLLRPVMAVPGPVSSSRSAGPNLWIRDARAILVRDADDIRRDLGPIQPDLPWEPGPSRPLDALAPELRDVYEALPAHGAVGADEIALEAGQSIQDCLVGLDALEDAGRAQRHDNGTWSVRLQGGPPPR</sequence>
<organism evidence="4 5">
    <name type="scientific">Acidipropionibacterium jensenii</name>
    <dbReference type="NCBI Taxonomy" id="1749"/>
    <lineage>
        <taxon>Bacteria</taxon>
        <taxon>Bacillati</taxon>
        <taxon>Actinomycetota</taxon>
        <taxon>Actinomycetes</taxon>
        <taxon>Propionibacteriales</taxon>
        <taxon>Propionibacteriaceae</taxon>
        <taxon>Acidipropionibacterium</taxon>
    </lineage>
</organism>